<feature type="transmembrane region" description="Helical" evidence="7">
    <location>
        <begin position="251"/>
        <end position="269"/>
    </location>
</feature>
<evidence type="ECO:0000313" key="8">
    <source>
        <dbReference type="EMBL" id="RAI01618.1"/>
    </source>
</evidence>
<organism evidence="8 9">
    <name type="scientific">Acuticoccus sediminis</name>
    <dbReference type="NCBI Taxonomy" id="2184697"/>
    <lineage>
        <taxon>Bacteria</taxon>
        <taxon>Pseudomonadati</taxon>
        <taxon>Pseudomonadota</taxon>
        <taxon>Alphaproteobacteria</taxon>
        <taxon>Hyphomicrobiales</taxon>
        <taxon>Amorphaceae</taxon>
        <taxon>Acuticoccus</taxon>
    </lineage>
</organism>
<dbReference type="EMBL" id="QHHQ01000002">
    <property type="protein sequence ID" value="RAI01618.1"/>
    <property type="molecule type" value="Genomic_DNA"/>
</dbReference>
<dbReference type="InterPro" id="IPR036259">
    <property type="entry name" value="MFS_trans_sf"/>
</dbReference>
<feature type="transmembrane region" description="Helical" evidence="7">
    <location>
        <begin position="313"/>
        <end position="334"/>
    </location>
</feature>
<evidence type="ECO:0000256" key="3">
    <source>
        <dbReference type="ARBA" id="ARBA00022475"/>
    </source>
</evidence>
<keyword evidence="5 7" id="KW-1133">Transmembrane helix</keyword>
<feature type="transmembrane region" description="Helical" evidence="7">
    <location>
        <begin position="289"/>
        <end position="307"/>
    </location>
</feature>
<feature type="transmembrane region" description="Helical" evidence="7">
    <location>
        <begin position="215"/>
        <end position="239"/>
    </location>
</feature>
<gene>
    <name evidence="8" type="ORF">DLJ53_09370</name>
</gene>
<sequence length="459" mass="48370">MLSILRHTTYRHLFAAQVLSLIGTGLTTVALGLLAYDLAGADAGRVLGTALALKMVAYVGIAPVAGALVGLLPRRRFLVLLDLMRAGMVLLLPFVTEVWQIYALVFAFQSFSAAFTPTFQATIPDILPDEEEYTEALSLSRLAYDLESLVSPMLAGALLTVMSFHWLFTLNAAGFLASAALVGTVVLPAVAAKTERPFVKRVTRGSWIYLATPRLRGLLALSFAVSSAGSMVIVNTVVIVKGTFGGTDGNVALAFAAYGLGSMAVALSLPRLLAARTGGAARIEPRQAMLAGGALLPLGLVLTAASSSYVALVAIWALIGVGSSLVQTPGGLLLRRSSHPEDRPALFAAQFALSHACWLLAYPAAGWLGATVGITTTALVLAVAATCGVGAAAILWPRSDPMTIEHEHIPVAHRHGDGDPVHHSTAGADPNGDGWHRHRPIRHAHAFVIDDHHPIWPRH</sequence>
<evidence type="ECO:0000256" key="6">
    <source>
        <dbReference type="ARBA" id="ARBA00023136"/>
    </source>
</evidence>
<feature type="transmembrane region" description="Helical" evidence="7">
    <location>
        <begin position="55"/>
        <end position="72"/>
    </location>
</feature>
<comment type="subcellular location">
    <subcellularLocation>
        <location evidence="1">Cell membrane</location>
        <topology evidence="1">Multi-pass membrane protein</topology>
    </subcellularLocation>
</comment>
<dbReference type="SUPFAM" id="SSF103473">
    <property type="entry name" value="MFS general substrate transporter"/>
    <property type="match status" value="1"/>
</dbReference>
<dbReference type="PANTHER" id="PTHR43266">
    <property type="entry name" value="MACROLIDE-EFFLUX PROTEIN"/>
    <property type="match status" value="1"/>
</dbReference>
<evidence type="ECO:0000256" key="5">
    <source>
        <dbReference type="ARBA" id="ARBA00022989"/>
    </source>
</evidence>
<dbReference type="PANTHER" id="PTHR43266:SF2">
    <property type="entry name" value="MAJOR FACILITATOR SUPERFAMILY (MFS) PROFILE DOMAIN-CONTAINING PROTEIN"/>
    <property type="match status" value="1"/>
</dbReference>
<dbReference type="OrthoDB" id="4368225at2"/>
<dbReference type="Pfam" id="PF07690">
    <property type="entry name" value="MFS_1"/>
    <property type="match status" value="1"/>
</dbReference>
<keyword evidence="2" id="KW-0813">Transport</keyword>
<name>A0A8B2NTM1_9HYPH</name>
<dbReference type="InterPro" id="IPR011701">
    <property type="entry name" value="MFS"/>
</dbReference>
<dbReference type="RefSeq" id="WP_111344596.1">
    <property type="nucleotide sequence ID" value="NZ_QHHQ01000002.1"/>
</dbReference>
<feature type="transmembrane region" description="Helical" evidence="7">
    <location>
        <begin position="346"/>
        <end position="365"/>
    </location>
</feature>
<keyword evidence="4 7" id="KW-0812">Transmembrane</keyword>
<dbReference type="Gene3D" id="1.20.1250.20">
    <property type="entry name" value="MFS general substrate transporter like domains"/>
    <property type="match status" value="1"/>
</dbReference>
<dbReference type="GO" id="GO:0005886">
    <property type="term" value="C:plasma membrane"/>
    <property type="evidence" value="ECO:0007669"/>
    <property type="project" value="UniProtKB-SubCell"/>
</dbReference>
<evidence type="ECO:0000256" key="2">
    <source>
        <dbReference type="ARBA" id="ARBA00022448"/>
    </source>
</evidence>
<protein>
    <submittedName>
        <fullName evidence="8">MFS transporter</fullName>
    </submittedName>
</protein>
<evidence type="ECO:0000313" key="9">
    <source>
        <dbReference type="Proteomes" id="UP000249590"/>
    </source>
</evidence>
<dbReference type="AlphaFoldDB" id="A0A8B2NTM1"/>
<evidence type="ECO:0000256" key="1">
    <source>
        <dbReference type="ARBA" id="ARBA00004651"/>
    </source>
</evidence>
<reference evidence="8 9" key="1">
    <citation type="submission" date="2018-05" db="EMBL/GenBank/DDBJ databases">
        <title>Acuticoccus sediminis sp. nov., isolated from deep-sea sediment of Indian Ocean.</title>
        <authorList>
            <person name="Liu X."/>
            <person name="Lai Q."/>
            <person name="Du Y."/>
            <person name="Sun F."/>
            <person name="Zhang X."/>
            <person name="Wang S."/>
            <person name="Shao Z."/>
        </authorList>
    </citation>
    <scope>NUCLEOTIDE SEQUENCE [LARGE SCALE GENOMIC DNA]</scope>
    <source>
        <strain evidence="8 9">PTG4-2</strain>
    </source>
</reference>
<feature type="transmembrane region" description="Helical" evidence="7">
    <location>
        <begin position="371"/>
        <end position="396"/>
    </location>
</feature>
<accession>A0A8B2NTM1</accession>
<feature type="transmembrane region" description="Helical" evidence="7">
    <location>
        <begin position="12"/>
        <end position="35"/>
    </location>
</feature>
<keyword evidence="3" id="KW-1003">Cell membrane</keyword>
<dbReference type="CDD" id="cd06173">
    <property type="entry name" value="MFS_MefA_like"/>
    <property type="match status" value="1"/>
</dbReference>
<dbReference type="Proteomes" id="UP000249590">
    <property type="component" value="Unassembled WGS sequence"/>
</dbReference>
<feature type="transmembrane region" description="Helical" evidence="7">
    <location>
        <begin position="174"/>
        <end position="194"/>
    </location>
</feature>
<keyword evidence="6 7" id="KW-0472">Membrane</keyword>
<dbReference type="GO" id="GO:0022857">
    <property type="term" value="F:transmembrane transporter activity"/>
    <property type="evidence" value="ECO:0007669"/>
    <property type="project" value="InterPro"/>
</dbReference>
<evidence type="ECO:0000256" key="7">
    <source>
        <dbReference type="SAM" id="Phobius"/>
    </source>
</evidence>
<keyword evidence="9" id="KW-1185">Reference proteome</keyword>
<proteinExistence type="predicted"/>
<evidence type="ECO:0000256" key="4">
    <source>
        <dbReference type="ARBA" id="ARBA00022692"/>
    </source>
</evidence>
<comment type="caution">
    <text evidence="8">The sequence shown here is derived from an EMBL/GenBank/DDBJ whole genome shotgun (WGS) entry which is preliminary data.</text>
</comment>